<keyword evidence="3" id="KW-1185">Reference proteome</keyword>
<reference evidence="4" key="1">
    <citation type="submission" date="2022-11" db="UniProtKB">
        <authorList>
            <consortium name="WormBaseParasite"/>
        </authorList>
    </citation>
    <scope>IDENTIFICATION</scope>
</reference>
<feature type="compositionally biased region" description="Basic and acidic residues" evidence="1">
    <location>
        <begin position="137"/>
        <end position="168"/>
    </location>
</feature>
<organism evidence="3 4">
    <name type="scientific">Acrobeloides nanus</name>
    <dbReference type="NCBI Taxonomy" id="290746"/>
    <lineage>
        <taxon>Eukaryota</taxon>
        <taxon>Metazoa</taxon>
        <taxon>Ecdysozoa</taxon>
        <taxon>Nematoda</taxon>
        <taxon>Chromadorea</taxon>
        <taxon>Rhabditida</taxon>
        <taxon>Tylenchina</taxon>
        <taxon>Cephalobomorpha</taxon>
        <taxon>Cephaloboidea</taxon>
        <taxon>Cephalobidae</taxon>
        <taxon>Acrobeloides</taxon>
    </lineage>
</organism>
<proteinExistence type="predicted"/>
<feature type="chain" id="PRO_5036930140" evidence="2">
    <location>
        <begin position="18"/>
        <end position="214"/>
    </location>
</feature>
<dbReference type="WBParaSite" id="ACRNAN_Path_1361.g5347.t1">
    <property type="protein sequence ID" value="ACRNAN_Path_1361.g5347.t1"/>
    <property type="gene ID" value="ACRNAN_Path_1361.g5347"/>
</dbReference>
<sequence>MMFMYIFPLLFLKFISAQKQIPFLYEQFHDSLTAYGPGLAVFSPYSYVDLFYDNIPFVGKIGTLGKEGTSSHTGISPYYPPFGNPSVPFPPLYKARPLPPHVPEPTEVVAVPLDEQALQGEPLFPKELTLPWLMEKAVPKEDQEKEAKSPFDDETDRKPTKDPFKSEELSEEIEPENLVRWPASTSELEKISNEGKVIKLPRPKLQVLQKQLSV</sequence>
<evidence type="ECO:0000256" key="2">
    <source>
        <dbReference type="SAM" id="SignalP"/>
    </source>
</evidence>
<name>A0A914BZL0_9BILA</name>
<evidence type="ECO:0000256" key="1">
    <source>
        <dbReference type="SAM" id="MobiDB-lite"/>
    </source>
</evidence>
<dbReference type="AlphaFoldDB" id="A0A914BZL0"/>
<feature type="region of interest" description="Disordered" evidence="1">
    <location>
        <begin position="136"/>
        <end position="183"/>
    </location>
</feature>
<dbReference type="Proteomes" id="UP000887540">
    <property type="component" value="Unplaced"/>
</dbReference>
<feature type="signal peptide" evidence="2">
    <location>
        <begin position="1"/>
        <end position="17"/>
    </location>
</feature>
<keyword evidence="2" id="KW-0732">Signal</keyword>
<accession>A0A914BZL0</accession>
<evidence type="ECO:0000313" key="4">
    <source>
        <dbReference type="WBParaSite" id="ACRNAN_Path_1361.g5347.t1"/>
    </source>
</evidence>
<evidence type="ECO:0000313" key="3">
    <source>
        <dbReference type="Proteomes" id="UP000887540"/>
    </source>
</evidence>
<protein>
    <submittedName>
        <fullName evidence="4">Uncharacterized protein</fullName>
    </submittedName>
</protein>